<keyword evidence="2" id="KW-1133">Transmembrane helix</keyword>
<keyword evidence="2" id="KW-0472">Membrane</keyword>
<evidence type="ECO:0000313" key="3">
    <source>
        <dbReference type="EMBL" id="OZG57227.1"/>
    </source>
</evidence>
<organism evidence="3 4">
    <name type="scientific">Bifidobacterium myosotis</name>
    <dbReference type="NCBI Taxonomy" id="1630166"/>
    <lineage>
        <taxon>Bacteria</taxon>
        <taxon>Bacillati</taxon>
        <taxon>Actinomycetota</taxon>
        <taxon>Actinomycetes</taxon>
        <taxon>Bifidobacteriales</taxon>
        <taxon>Bifidobacteriaceae</taxon>
        <taxon>Bifidobacterium</taxon>
    </lineage>
</organism>
<feature type="transmembrane region" description="Helical" evidence="2">
    <location>
        <begin position="67"/>
        <end position="93"/>
    </location>
</feature>
<reference evidence="3 4" key="1">
    <citation type="journal article" date="2017" name="BMC Genomics">
        <title>Comparative genomic and phylogenomic analyses of the Bifidobacteriaceae family.</title>
        <authorList>
            <person name="Lugli G.A."/>
            <person name="Milani C."/>
            <person name="Turroni F."/>
            <person name="Duranti S."/>
            <person name="Mancabelli L."/>
            <person name="Mangifesta M."/>
            <person name="Ferrario C."/>
            <person name="Modesto M."/>
            <person name="Mattarelli P."/>
            <person name="Jiri K."/>
            <person name="van Sinderen D."/>
            <person name="Ventura M."/>
        </authorList>
    </citation>
    <scope>NUCLEOTIDE SEQUENCE [LARGE SCALE GENOMIC DNA]</scope>
    <source>
        <strain evidence="3 4">DSM 100196</strain>
    </source>
</reference>
<sequence>MGLQQGNGVGNAVPGNTLGNTGSRNTGLGSIGSGDTATRSSAASGNRSMMPLQANLPPDRYPSSRRVCGAAGIVAIVCIAVGGVIAALGTWYYGQASSDMSAAVDGTYDGVPAETLSVLLFGPFVGVIMAVVSLLGIVLLTAGCVILVVHLIRWHVPDAQHRCLFPVVPAITCVLAAFLWLTAMFLPFPQNDVAPSVCRYVAGAVLATGLIVAIGWLIRILRVR</sequence>
<feature type="transmembrane region" description="Helical" evidence="2">
    <location>
        <begin position="164"/>
        <end position="188"/>
    </location>
</feature>
<dbReference type="Proteomes" id="UP000216871">
    <property type="component" value="Unassembled WGS sequence"/>
</dbReference>
<dbReference type="AlphaFoldDB" id="A0A261FDM0"/>
<gene>
    <name evidence="3" type="ORF">BMYO_2017</name>
</gene>
<comment type="caution">
    <text evidence="3">The sequence shown here is derived from an EMBL/GenBank/DDBJ whole genome shotgun (WGS) entry which is preliminary data.</text>
</comment>
<evidence type="ECO:0000256" key="2">
    <source>
        <dbReference type="SAM" id="Phobius"/>
    </source>
</evidence>
<feature type="region of interest" description="Disordered" evidence="1">
    <location>
        <begin position="1"/>
        <end position="55"/>
    </location>
</feature>
<evidence type="ECO:0000313" key="4">
    <source>
        <dbReference type="Proteomes" id="UP000216871"/>
    </source>
</evidence>
<accession>A0A261FDM0</accession>
<protein>
    <submittedName>
        <fullName evidence="3">Uncharacterized protein</fullName>
    </submittedName>
</protein>
<name>A0A261FDM0_9BIFI</name>
<keyword evidence="2" id="KW-0812">Transmembrane</keyword>
<feature type="transmembrane region" description="Helical" evidence="2">
    <location>
        <begin position="124"/>
        <end position="152"/>
    </location>
</feature>
<dbReference type="EMBL" id="MWWW01000030">
    <property type="protein sequence ID" value="OZG57227.1"/>
    <property type="molecule type" value="Genomic_DNA"/>
</dbReference>
<keyword evidence="4" id="KW-1185">Reference proteome</keyword>
<feature type="compositionally biased region" description="Polar residues" evidence="1">
    <location>
        <begin position="17"/>
        <end position="47"/>
    </location>
</feature>
<evidence type="ECO:0000256" key="1">
    <source>
        <dbReference type="SAM" id="MobiDB-lite"/>
    </source>
</evidence>
<proteinExistence type="predicted"/>
<feature type="transmembrane region" description="Helical" evidence="2">
    <location>
        <begin position="200"/>
        <end position="221"/>
    </location>
</feature>